<reference evidence="2" key="1">
    <citation type="submission" date="2022-03" db="EMBL/GenBank/DDBJ databases">
        <authorList>
            <person name="Legras J.-L."/>
            <person name="Devillers H."/>
            <person name="Grondin C."/>
        </authorList>
    </citation>
    <scope>NUCLEOTIDE SEQUENCE</scope>
    <source>
        <strain evidence="2">CLIB 1423</strain>
    </source>
</reference>
<evidence type="ECO:0000256" key="1">
    <source>
        <dbReference type="SAM" id="SignalP"/>
    </source>
</evidence>
<gene>
    <name evidence="2" type="ORF">CLIB1423_10S02960</name>
</gene>
<keyword evidence="1" id="KW-0732">Signal</keyword>
<organism evidence="2 3">
    <name type="scientific">[Candida] railenensis</name>
    <dbReference type="NCBI Taxonomy" id="45579"/>
    <lineage>
        <taxon>Eukaryota</taxon>
        <taxon>Fungi</taxon>
        <taxon>Dikarya</taxon>
        <taxon>Ascomycota</taxon>
        <taxon>Saccharomycotina</taxon>
        <taxon>Pichiomycetes</taxon>
        <taxon>Debaryomycetaceae</taxon>
        <taxon>Kurtzmaniella</taxon>
    </lineage>
</organism>
<feature type="signal peptide" evidence="1">
    <location>
        <begin position="1"/>
        <end position="19"/>
    </location>
</feature>
<name>A0A9P0VZB1_9ASCO</name>
<comment type="caution">
    <text evidence="2">The sequence shown here is derived from an EMBL/GenBank/DDBJ whole genome shotgun (WGS) entry which is preliminary data.</text>
</comment>
<dbReference type="AlphaFoldDB" id="A0A9P0VZB1"/>
<dbReference type="EMBL" id="CAKXYY010000010">
    <property type="protein sequence ID" value="CAH2353349.1"/>
    <property type="molecule type" value="Genomic_DNA"/>
</dbReference>
<accession>A0A9P0VZB1</accession>
<proteinExistence type="predicted"/>
<evidence type="ECO:0000313" key="2">
    <source>
        <dbReference type="EMBL" id="CAH2353349.1"/>
    </source>
</evidence>
<sequence>MRILLYLIAQACLLQTVYSSWFMEEAKKCNPWEPRNSGLLPFSGFKIYREFKFEGYSLIPMHYLTLVHCDHGKVDYETLSVMPSTNMEWERPFCMLKPTLGKSLPLSPKDTPRRDLSGLKDLFRQKLDSKLESITNGKYIQYTGSRMAQHQEDIKESNFRDVLEWEAKSLVCYKMARKKKYAKKDFDFYVPDTFIGGLFECPISAADRKRIISGLTVEQMMQPLDAHFKCDPSTARPIVPLIADAAINQWVEYSWSPITPLLRQTIPYLTTASPLDLRFAATSTPDMHADSWASQLQVNENYDFSPLDLHYASKAIAMSANFINKLFIVDVTKIPFDFGLTRSHKSEDPSAQKKNLLARIEKFDFNQKLISLLALVKYDKVQLAHIQKLWDEIKD</sequence>
<feature type="chain" id="PRO_5040438902" evidence="1">
    <location>
        <begin position="20"/>
        <end position="395"/>
    </location>
</feature>
<dbReference type="OrthoDB" id="4024574at2759"/>
<evidence type="ECO:0000313" key="3">
    <source>
        <dbReference type="Proteomes" id="UP000837801"/>
    </source>
</evidence>
<keyword evidence="3" id="KW-1185">Reference proteome</keyword>
<protein>
    <submittedName>
        <fullName evidence="2">Uncharacterized protein</fullName>
    </submittedName>
</protein>
<dbReference type="Proteomes" id="UP000837801">
    <property type="component" value="Unassembled WGS sequence"/>
</dbReference>